<evidence type="ECO:0000256" key="3">
    <source>
        <dbReference type="ARBA" id="ARBA00022692"/>
    </source>
</evidence>
<comment type="similarity">
    <text evidence="2">Belongs to the MS4A family.</text>
</comment>
<dbReference type="OrthoDB" id="8951938at2759"/>
<protein>
    <submittedName>
        <fullName evidence="7">Transmembrane protein 176B-like</fullName>
    </submittedName>
</protein>
<dbReference type="OMA" id="LMENCEH"/>
<comment type="subcellular location">
    <subcellularLocation>
        <location evidence="1">Membrane</location>
        <topology evidence="1">Multi-pass membrane protein</topology>
    </subcellularLocation>
</comment>
<evidence type="ECO:0000256" key="4">
    <source>
        <dbReference type="ARBA" id="ARBA00022989"/>
    </source>
</evidence>
<accession>A0A087XZJ4</accession>
<keyword evidence="5 6" id="KW-0472">Membrane</keyword>
<feature type="transmembrane region" description="Helical" evidence="6">
    <location>
        <begin position="84"/>
        <end position="106"/>
    </location>
</feature>
<dbReference type="STRING" id="48698.ENSPFOP00000011197"/>
<organism evidence="7 8">
    <name type="scientific">Poecilia formosa</name>
    <name type="common">Amazon molly</name>
    <name type="synonym">Limia formosa</name>
    <dbReference type="NCBI Taxonomy" id="48698"/>
    <lineage>
        <taxon>Eukaryota</taxon>
        <taxon>Metazoa</taxon>
        <taxon>Chordata</taxon>
        <taxon>Craniata</taxon>
        <taxon>Vertebrata</taxon>
        <taxon>Euteleostomi</taxon>
        <taxon>Actinopterygii</taxon>
        <taxon>Neopterygii</taxon>
        <taxon>Teleostei</taxon>
        <taxon>Neoteleostei</taxon>
        <taxon>Acanthomorphata</taxon>
        <taxon>Ovalentaria</taxon>
        <taxon>Atherinomorphae</taxon>
        <taxon>Cyprinodontiformes</taxon>
        <taxon>Poeciliidae</taxon>
        <taxon>Poeciliinae</taxon>
        <taxon>Poecilia</taxon>
    </lineage>
</organism>
<evidence type="ECO:0000256" key="5">
    <source>
        <dbReference type="ARBA" id="ARBA00023136"/>
    </source>
</evidence>
<sequence>MSVTMSRTDGVTMFTLTSDPDSRWPPLCQILKSLCYSPVCCSVSQQLRTVLKTSLSVLGAIHMMIGLLNIGLGVLVHLSYVSSYLFYSFAYLPYWTGSLFIMFGIMCILSEKYPSPCLIILSVFVNIVGGALAIAAIVFYSILEGNMYVWLSCNDEPYYSYYPYRRTTPSPSPDAAYFKEKCLEGKAVMEMLLRGITGVLIVLSVVELCVAISCAVLGIKALNSTSNKPNKNSDEPEYYKPLLEEVTTNPAV</sequence>
<dbReference type="PANTHER" id="PTHR23320">
    <property type="entry name" value="MEMBRANE-SPANNING 4-DOMAINS SUBFAMILY A MS4A -RELATED"/>
    <property type="match status" value="1"/>
</dbReference>
<evidence type="ECO:0000256" key="6">
    <source>
        <dbReference type="SAM" id="Phobius"/>
    </source>
</evidence>
<feature type="transmembrane region" description="Helical" evidence="6">
    <location>
        <begin position="196"/>
        <end position="219"/>
    </location>
</feature>
<dbReference type="InterPro" id="IPR030417">
    <property type="entry name" value="MS4A"/>
</dbReference>
<feature type="transmembrane region" description="Helical" evidence="6">
    <location>
        <begin position="118"/>
        <end position="142"/>
    </location>
</feature>
<dbReference type="Proteomes" id="UP000028760">
    <property type="component" value="Unassembled WGS sequence"/>
</dbReference>
<reference evidence="7" key="3">
    <citation type="submission" date="2025-09" db="UniProtKB">
        <authorList>
            <consortium name="Ensembl"/>
        </authorList>
    </citation>
    <scope>IDENTIFICATION</scope>
</reference>
<dbReference type="InterPro" id="IPR007237">
    <property type="entry name" value="CD20-like"/>
</dbReference>
<reference evidence="8" key="1">
    <citation type="submission" date="2013-10" db="EMBL/GenBank/DDBJ databases">
        <authorList>
            <person name="Schartl M."/>
            <person name="Warren W."/>
        </authorList>
    </citation>
    <scope>NUCLEOTIDE SEQUENCE [LARGE SCALE GENOMIC DNA]</scope>
    <source>
        <strain evidence="8">female</strain>
    </source>
</reference>
<evidence type="ECO:0000256" key="1">
    <source>
        <dbReference type="ARBA" id="ARBA00004141"/>
    </source>
</evidence>
<feature type="transmembrane region" description="Helical" evidence="6">
    <location>
        <begin position="55"/>
        <end position="78"/>
    </location>
</feature>
<proteinExistence type="inferred from homology"/>
<dbReference type="GeneID" id="103150814"/>
<dbReference type="PANTHER" id="PTHR23320:SF125">
    <property type="entry name" value="TRANSMEMBRANE PROTEIN 176L.1-RELATED"/>
    <property type="match status" value="1"/>
</dbReference>
<evidence type="ECO:0000313" key="7">
    <source>
        <dbReference type="Ensembl" id="ENSPFOP00000011197.1"/>
    </source>
</evidence>
<dbReference type="RefSeq" id="XP_007570621.1">
    <property type="nucleotide sequence ID" value="XM_007570559.2"/>
</dbReference>
<keyword evidence="4 6" id="KW-1133">Transmembrane helix</keyword>
<dbReference type="GO" id="GO:0016020">
    <property type="term" value="C:membrane"/>
    <property type="evidence" value="ECO:0007669"/>
    <property type="project" value="UniProtKB-SubCell"/>
</dbReference>
<dbReference type="EMBL" id="AYCK01013624">
    <property type="status" value="NOT_ANNOTATED_CDS"/>
    <property type="molecule type" value="Genomic_DNA"/>
</dbReference>
<name>A0A087XZJ4_POEFO</name>
<dbReference type="eggNOG" id="ENOG502SF8T">
    <property type="taxonomic scope" value="Eukaryota"/>
</dbReference>
<keyword evidence="3 6" id="KW-0812">Transmembrane</keyword>
<dbReference type="GeneTree" id="ENSGT00510000051675"/>
<dbReference type="EMBL" id="AYCK01013625">
    <property type="status" value="NOT_ANNOTATED_CDS"/>
    <property type="molecule type" value="Genomic_DNA"/>
</dbReference>
<evidence type="ECO:0000313" key="8">
    <source>
        <dbReference type="Proteomes" id="UP000028760"/>
    </source>
</evidence>
<reference evidence="7" key="2">
    <citation type="submission" date="2025-08" db="UniProtKB">
        <authorList>
            <consortium name="Ensembl"/>
        </authorList>
    </citation>
    <scope>IDENTIFICATION</scope>
</reference>
<dbReference type="Pfam" id="PF04103">
    <property type="entry name" value="CD20"/>
    <property type="match status" value="1"/>
</dbReference>
<dbReference type="RefSeq" id="XP_007570622.1">
    <property type="nucleotide sequence ID" value="XM_007570560.2"/>
</dbReference>
<dbReference type="KEGG" id="pfor:103150814"/>
<keyword evidence="8" id="KW-1185">Reference proteome</keyword>
<dbReference type="AlphaFoldDB" id="A0A087XZJ4"/>
<evidence type="ECO:0000256" key="2">
    <source>
        <dbReference type="ARBA" id="ARBA00009565"/>
    </source>
</evidence>
<dbReference type="Ensembl" id="ENSPFOT00000011213.1">
    <property type="protein sequence ID" value="ENSPFOP00000011197.1"/>
    <property type="gene ID" value="ENSPFOG00000011230.1"/>
</dbReference>